<evidence type="ECO:0000256" key="3">
    <source>
        <dbReference type="ARBA" id="ARBA00022989"/>
    </source>
</evidence>
<evidence type="ECO:0000256" key="4">
    <source>
        <dbReference type="ARBA" id="ARBA00023136"/>
    </source>
</evidence>
<dbReference type="InterPro" id="IPR012451">
    <property type="entry name" value="DUF1656"/>
</dbReference>
<dbReference type="Proteomes" id="UP000533429">
    <property type="component" value="Unassembled WGS sequence"/>
</dbReference>
<dbReference type="EMBL" id="JABXOR010000194">
    <property type="protein sequence ID" value="NVO99197.1"/>
    <property type="molecule type" value="Genomic_DNA"/>
</dbReference>
<sequence>MLDLIPKEIAIGEIYFPPLLISGFVAIICTSITVRIFNTIKWYQYVSSPPLVELSIAVIYTVLISTFIFPS</sequence>
<dbReference type="Pfam" id="PF07869">
    <property type="entry name" value="DUF1656"/>
    <property type="match status" value="1"/>
</dbReference>
<proteinExistence type="predicted"/>
<keyword evidence="4 5" id="KW-0472">Membrane</keyword>
<keyword evidence="1" id="KW-1003">Cell membrane</keyword>
<gene>
    <name evidence="6" type="ORF">F6450_06590</name>
    <name evidence="7" type="ORF">HWA77_03115</name>
</gene>
<name>A0A5N4FKH3_PHODD</name>
<dbReference type="Proteomes" id="UP000480943">
    <property type="component" value="Unassembled WGS sequence"/>
</dbReference>
<keyword evidence="3 5" id="KW-1133">Transmembrane helix</keyword>
<evidence type="ECO:0000313" key="9">
    <source>
        <dbReference type="Proteomes" id="UP000533429"/>
    </source>
</evidence>
<dbReference type="AlphaFoldDB" id="A0A5N4FKH3"/>
<keyword evidence="2 5" id="KW-0812">Transmembrane</keyword>
<evidence type="ECO:0000313" key="6">
    <source>
        <dbReference type="EMBL" id="KAB1182377.1"/>
    </source>
</evidence>
<protein>
    <submittedName>
        <fullName evidence="7">DUF1656 domain-containing protein</fullName>
    </submittedName>
</protein>
<comment type="caution">
    <text evidence="7">The sequence shown here is derived from an EMBL/GenBank/DDBJ whole genome shotgun (WGS) entry which is preliminary data.</text>
</comment>
<organism evidence="7 9">
    <name type="scientific">Photobacterium damselae subsp. damselae</name>
    <name type="common">Listonella damsela</name>
    <dbReference type="NCBI Taxonomy" id="85581"/>
    <lineage>
        <taxon>Bacteria</taxon>
        <taxon>Pseudomonadati</taxon>
        <taxon>Pseudomonadota</taxon>
        <taxon>Gammaproteobacteria</taxon>
        <taxon>Vibrionales</taxon>
        <taxon>Vibrionaceae</taxon>
        <taxon>Photobacterium</taxon>
    </lineage>
</organism>
<evidence type="ECO:0000313" key="8">
    <source>
        <dbReference type="Proteomes" id="UP000480943"/>
    </source>
</evidence>
<accession>A0A5N4FKH3</accession>
<feature type="transmembrane region" description="Helical" evidence="5">
    <location>
        <begin position="50"/>
        <end position="69"/>
    </location>
</feature>
<evidence type="ECO:0000256" key="5">
    <source>
        <dbReference type="SAM" id="Phobius"/>
    </source>
</evidence>
<evidence type="ECO:0000313" key="7">
    <source>
        <dbReference type="EMBL" id="NVO99197.1"/>
    </source>
</evidence>
<dbReference type="RefSeq" id="WP_081327344.1">
    <property type="nucleotide sequence ID" value="NZ_LZFN01000184.1"/>
</dbReference>
<reference evidence="6 8" key="1">
    <citation type="submission" date="2019-09" db="EMBL/GenBank/DDBJ databases">
        <title>Photobacterium damselae subsp. damselae CDC-2227-81, a human clinical isolate.</title>
        <authorList>
            <person name="Osorio C.R."/>
        </authorList>
    </citation>
    <scope>NUCLEOTIDE SEQUENCE [LARGE SCALE GENOMIC DNA]</scope>
    <source>
        <strain evidence="6 8">CDC-2227-81</strain>
    </source>
</reference>
<reference evidence="7 9" key="2">
    <citation type="submission" date="2020-06" db="EMBL/GenBank/DDBJ databases">
        <title>Photobacterium damselae subsp. damselae comparative genomics.</title>
        <authorList>
            <person name="Osorio C.R."/>
        </authorList>
    </citation>
    <scope>NUCLEOTIDE SEQUENCE [LARGE SCALE GENOMIC DNA]</scope>
    <source>
        <strain evidence="7 9">TW250/03</strain>
    </source>
</reference>
<evidence type="ECO:0000256" key="1">
    <source>
        <dbReference type="ARBA" id="ARBA00022475"/>
    </source>
</evidence>
<feature type="transmembrane region" description="Helical" evidence="5">
    <location>
        <begin position="15"/>
        <end position="38"/>
    </location>
</feature>
<dbReference type="EMBL" id="VZUQ01000044">
    <property type="protein sequence ID" value="KAB1182377.1"/>
    <property type="molecule type" value="Genomic_DNA"/>
</dbReference>
<evidence type="ECO:0000256" key="2">
    <source>
        <dbReference type="ARBA" id="ARBA00022692"/>
    </source>
</evidence>